<proteinExistence type="predicted"/>
<organism evidence="1 2">
    <name type="scientific">Streptomyces calvus</name>
    <dbReference type="NCBI Taxonomy" id="67282"/>
    <lineage>
        <taxon>Bacteria</taxon>
        <taxon>Bacillati</taxon>
        <taxon>Actinomycetota</taxon>
        <taxon>Actinomycetes</taxon>
        <taxon>Kitasatosporales</taxon>
        <taxon>Streptomycetaceae</taxon>
        <taxon>Streptomyces</taxon>
    </lineage>
</organism>
<dbReference type="Proteomes" id="UP000316215">
    <property type="component" value="Chromosome"/>
</dbReference>
<evidence type="ECO:0000313" key="2">
    <source>
        <dbReference type="Proteomes" id="UP000316215"/>
    </source>
</evidence>
<keyword evidence="2" id="KW-1185">Reference proteome</keyword>
<accession>A0A514JV33</accession>
<evidence type="ECO:0000313" key="1">
    <source>
        <dbReference type="EMBL" id="QDI71246.1"/>
    </source>
</evidence>
<dbReference type="AlphaFoldDB" id="A0A514JV33"/>
<protein>
    <submittedName>
        <fullName evidence="1">Uncharacterized protein</fullName>
    </submittedName>
</protein>
<dbReference type="EMBL" id="CP022310">
    <property type="protein sequence ID" value="QDI71246.1"/>
    <property type="molecule type" value="Genomic_DNA"/>
</dbReference>
<name>A0A514JV33_9ACTN</name>
<sequence length="97" mass="9443">MEASVSGPEAGRATGSALPRQVAVAPAAFWATPTPRRVAARTVAAPAEARSATASAGSTAVVVTPVGVNASPGCARCGNVAVTRTVTARSPDGNAQT</sequence>
<gene>
    <name evidence="1" type="ORF">CD934_23105</name>
</gene>
<reference evidence="1 2" key="1">
    <citation type="submission" date="2017-07" db="EMBL/GenBank/DDBJ databases">
        <title>The Complete Genome of Streptomyces asterosporus-ZSY.</title>
        <authorList>
            <person name="Zhang S."/>
        </authorList>
    </citation>
    <scope>NUCLEOTIDE SEQUENCE [LARGE SCALE GENOMIC DNA]</scope>
    <source>
        <strain evidence="1 2">DSM 41452</strain>
    </source>
</reference>
<dbReference type="KEGG" id="sast:CD934_23105"/>